<reference evidence="3" key="2">
    <citation type="submission" date="2012-10" db="EMBL/GenBank/DDBJ databases">
        <title>Improved high-quality draft of Thermaerobacter subterraneus C21, DSM 13965.</title>
        <authorList>
            <consortium name="DOE Joint Genome Institute"/>
            <person name="Eisen J."/>
            <person name="Huntemann M."/>
            <person name="Wei C.-L."/>
            <person name="Han J."/>
            <person name="Detter J.C."/>
            <person name="Han C."/>
            <person name="Tapia R."/>
            <person name="Chen A."/>
            <person name="Kyrpides N."/>
            <person name="Mavromatis K."/>
            <person name="Markowitz V."/>
            <person name="Szeto E."/>
            <person name="Ivanova N."/>
            <person name="Mikhailova N."/>
            <person name="Ovchinnikova G."/>
            <person name="Pagani I."/>
            <person name="Pati A."/>
            <person name="Goodwin L."/>
            <person name="Nordberg H.P."/>
            <person name="Cantor M.N."/>
            <person name="Hua S.X."/>
            <person name="Woyke T."/>
            <person name="Eisen J."/>
            <person name="Klenk H.-P."/>
        </authorList>
    </citation>
    <scope>NUCLEOTIDE SEQUENCE [LARGE SCALE GENOMIC DNA]</scope>
    <source>
        <strain evidence="3">DSM 13965</strain>
    </source>
</reference>
<gene>
    <name evidence="3" type="ORF">ThesuDRAFT_01088</name>
</gene>
<evidence type="ECO:0000256" key="1">
    <source>
        <dbReference type="SAM" id="MobiDB-lite"/>
    </source>
</evidence>
<keyword evidence="2" id="KW-0472">Membrane</keyword>
<dbReference type="HOGENOM" id="CLU_1061454_0_0_9"/>
<evidence type="ECO:0000256" key="2">
    <source>
        <dbReference type="SAM" id="Phobius"/>
    </source>
</evidence>
<keyword evidence="2" id="KW-1133">Transmembrane helix</keyword>
<protein>
    <submittedName>
        <fullName evidence="3">Uncharacterized protein</fullName>
    </submittedName>
</protein>
<name>K6P2N8_9FIRM</name>
<dbReference type="EMBL" id="AENY02000002">
    <property type="protein sequence ID" value="EKP95340.1"/>
    <property type="molecule type" value="Genomic_DNA"/>
</dbReference>
<comment type="caution">
    <text evidence="3">The sequence shown here is derived from an EMBL/GenBank/DDBJ whole genome shotgun (WGS) entry which is preliminary data.</text>
</comment>
<evidence type="ECO:0000313" key="3">
    <source>
        <dbReference type="EMBL" id="EKP95340.1"/>
    </source>
</evidence>
<evidence type="ECO:0000313" key="4">
    <source>
        <dbReference type="Proteomes" id="UP000005710"/>
    </source>
</evidence>
<keyword evidence="2" id="KW-0812">Transmembrane</keyword>
<sequence>MYVPNGTSGWSAFRNRGENMWRLTSGVTRVAVLVAVAVFAVVNTTYADAPPDVVQGIKDDIPYVRVVLASEPQHFGLTKLSDADNVTFGEGFRVHYVSEQGVIDASTDVDDIIKPYPSLHIFPIYVNANPVGIAWVQRVSNEWEIIGVSSDSRFANDVREAQRILGANGITGQMRLVYDEGHRIVGLVGVDSRGNSRFAPMRDISMYNLPSSQVVDMERLVSEVRQRIQSSSDKGAVGGPTGVSSEPEHAMPNPVWAGFGAGALAVIVGSLWWVRRRVR</sequence>
<feature type="transmembrane region" description="Helical" evidence="2">
    <location>
        <begin position="255"/>
        <end position="274"/>
    </location>
</feature>
<reference evidence="3" key="1">
    <citation type="submission" date="2010-10" db="EMBL/GenBank/DDBJ databases">
        <authorList>
            <consortium name="US DOE Joint Genome Institute (JGI-PGF)"/>
            <person name="Lucas S."/>
            <person name="Copeland A."/>
            <person name="Lapidus A."/>
            <person name="Bruce D."/>
            <person name="Goodwin L."/>
            <person name="Pitluck S."/>
            <person name="Kyrpides N."/>
            <person name="Mavromatis K."/>
            <person name="Detter J.C."/>
            <person name="Han C."/>
            <person name="Land M."/>
            <person name="Hauser L."/>
            <person name="Markowitz V."/>
            <person name="Cheng J.-F."/>
            <person name="Hugenholtz P."/>
            <person name="Woyke T."/>
            <person name="Wu D."/>
            <person name="Pukall R."/>
            <person name="Wahrenburg C."/>
            <person name="Brambilla E."/>
            <person name="Klenk H.-P."/>
            <person name="Eisen J.A."/>
        </authorList>
    </citation>
    <scope>NUCLEOTIDE SEQUENCE [LARGE SCALE GENOMIC DNA]</scope>
    <source>
        <strain evidence="3">DSM 13965</strain>
    </source>
</reference>
<organism evidence="3 4">
    <name type="scientific">Thermaerobacter subterraneus DSM 13965</name>
    <dbReference type="NCBI Taxonomy" id="867903"/>
    <lineage>
        <taxon>Bacteria</taxon>
        <taxon>Bacillati</taxon>
        <taxon>Bacillota</taxon>
        <taxon>Clostridia</taxon>
        <taxon>Eubacteriales</taxon>
        <taxon>Clostridiales Family XVII. Incertae Sedis</taxon>
        <taxon>Thermaerobacter</taxon>
    </lineage>
</organism>
<proteinExistence type="predicted"/>
<accession>K6P2N8</accession>
<dbReference type="AlphaFoldDB" id="K6P2N8"/>
<feature type="region of interest" description="Disordered" evidence="1">
    <location>
        <begin position="227"/>
        <end position="249"/>
    </location>
</feature>
<keyword evidence="4" id="KW-1185">Reference proteome</keyword>
<dbReference type="Proteomes" id="UP000005710">
    <property type="component" value="Unassembled WGS sequence"/>
</dbReference>